<keyword evidence="4 5" id="KW-0472">Membrane</keyword>
<feature type="transmembrane region" description="Helical" evidence="5">
    <location>
        <begin position="212"/>
        <end position="237"/>
    </location>
</feature>
<sequence length="402" mass="43118">MSDKFPLRPVLLACLIVSIGQLSVGLLFPALPSIAQHFSLNAEQVQRLISYYLLGFGPSQLLYGPLSDAIGRKPVLLIGIAISIVGLTLTVMGSDHFSLLLWGRFLQGLGAGCCAVLARASLRDSYSYQHLAQAMTWLGIVASFCPIAAPVIGGFVNHHFGWLSVFIVMLSYIALVWLTLIVCFTETINTKSHVPPIKHVLRDYKKLITSSYFISFSGIGWVNYSMVVVAISLIPFVMQVQIGMTSDAYAMWALIPAFGLLLGGGICNKLRPRLGSENMLKIAPCLQALAGLWLIIAPLTPASVIAGQFLMVVANGIAFPCAQSQLLLPFGRKAGTAAALGGALQMVSASLLSMTLMMLGMSKAWHLGVLLICVGAIGTCLVRAGFSEKNRLDDEGNFKEAL</sequence>
<feature type="domain" description="Major facilitator superfamily (MFS) profile" evidence="6">
    <location>
        <begin position="9"/>
        <end position="387"/>
    </location>
</feature>
<dbReference type="RefSeq" id="WP_274140186.1">
    <property type="nucleotide sequence ID" value="NZ_JAJUBB010000002.1"/>
</dbReference>
<accession>A0ABT5QHA0</accession>
<feature type="transmembrane region" description="Helical" evidence="5">
    <location>
        <begin position="162"/>
        <end position="184"/>
    </location>
</feature>
<evidence type="ECO:0000313" key="8">
    <source>
        <dbReference type="Proteomes" id="UP001149821"/>
    </source>
</evidence>
<evidence type="ECO:0000256" key="1">
    <source>
        <dbReference type="ARBA" id="ARBA00004141"/>
    </source>
</evidence>
<evidence type="ECO:0000256" key="5">
    <source>
        <dbReference type="SAM" id="Phobius"/>
    </source>
</evidence>
<proteinExistence type="predicted"/>
<feature type="transmembrane region" description="Helical" evidence="5">
    <location>
        <begin position="334"/>
        <end position="358"/>
    </location>
</feature>
<dbReference type="SUPFAM" id="SSF103473">
    <property type="entry name" value="MFS general substrate transporter"/>
    <property type="match status" value="1"/>
</dbReference>
<feature type="transmembrane region" description="Helical" evidence="5">
    <location>
        <begin position="364"/>
        <end position="382"/>
    </location>
</feature>
<feature type="transmembrane region" description="Helical" evidence="5">
    <location>
        <begin position="99"/>
        <end position="122"/>
    </location>
</feature>
<evidence type="ECO:0000256" key="3">
    <source>
        <dbReference type="ARBA" id="ARBA00022989"/>
    </source>
</evidence>
<gene>
    <name evidence="7" type="ORF">LRP49_03275</name>
</gene>
<dbReference type="PROSITE" id="PS50850">
    <property type="entry name" value="MFS"/>
    <property type="match status" value="1"/>
</dbReference>
<feature type="transmembrane region" description="Helical" evidence="5">
    <location>
        <begin position="45"/>
        <end position="63"/>
    </location>
</feature>
<dbReference type="Gene3D" id="1.20.1720.10">
    <property type="entry name" value="Multidrug resistance protein D"/>
    <property type="match status" value="1"/>
</dbReference>
<evidence type="ECO:0000259" key="6">
    <source>
        <dbReference type="PROSITE" id="PS50850"/>
    </source>
</evidence>
<dbReference type="InterPro" id="IPR036259">
    <property type="entry name" value="MFS_trans_sf"/>
</dbReference>
<dbReference type="CDD" id="cd17320">
    <property type="entry name" value="MFS_MdfA_MDR_like"/>
    <property type="match status" value="1"/>
</dbReference>
<dbReference type="Proteomes" id="UP001149821">
    <property type="component" value="Unassembled WGS sequence"/>
</dbReference>
<feature type="transmembrane region" description="Helical" evidence="5">
    <location>
        <begin position="249"/>
        <end position="267"/>
    </location>
</feature>
<evidence type="ECO:0000256" key="2">
    <source>
        <dbReference type="ARBA" id="ARBA00022692"/>
    </source>
</evidence>
<dbReference type="PANTHER" id="PTHR23502">
    <property type="entry name" value="MAJOR FACILITATOR SUPERFAMILY"/>
    <property type="match status" value="1"/>
</dbReference>
<comment type="subcellular location">
    <subcellularLocation>
        <location evidence="1">Membrane</location>
        <topology evidence="1">Multi-pass membrane protein</topology>
    </subcellularLocation>
</comment>
<name>A0ABT5QHA0_9GAMM</name>
<dbReference type="PRINTS" id="PR01036">
    <property type="entry name" value="TCRTETB"/>
</dbReference>
<dbReference type="Pfam" id="PF07690">
    <property type="entry name" value="MFS_1"/>
    <property type="match status" value="1"/>
</dbReference>
<dbReference type="InterPro" id="IPR020846">
    <property type="entry name" value="MFS_dom"/>
</dbReference>
<keyword evidence="3 5" id="KW-1133">Transmembrane helix</keyword>
<feature type="transmembrane region" description="Helical" evidence="5">
    <location>
        <begin position="75"/>
        <end position="93"/>
    </location>
</feature>
<dbReference type="PANTHER" id="PTHR23502:SF75">
    <property type="entry name" value="MULTIDRUG RESISTANCE PROTEIN D"/>
    <property type="match status" value="1"/>
</dbReference>
<evidence type="ECO:0000256" key="4">
    <source>
        <dbReference type="ARBA" id="ARBA00023136"/>
    </source>
</evidence>
<feature type="transmembrane region" description="Helical" evidence="5">
    <location>
        <begin position="134"/>
        <end position="156"/>
    </location>
</feature>
<keyword evidence="8" id="KW-1185">Reference proteome</keyword>
<protein>
    <submittedName>
        <fullName evidence="7">Multidrug effflux MFS transporter</fullName>
    </submittedName>
</protein>
<evidence type="ECO:0000313" key="7">
    <source>
        <dbReference type="EMBL" id="MDD1780214.1"/>
    </source>
</evidence>
<keyword evidence="2 5" id="KW-0812">Transmembrane</keyword>
<dbReference type="InterPro" id="IPR011701">
    <property type="entry name" value="MFS"/>
</dbReference>
<reference evidence="7" key="1">
    <citation type="submission" date="2021-12" db="EMBL/GenBank/DDBJ databases">
        <title>Enterovibrio ZSDZ35 sp. nov. and Enterovibrio ZSDZ42 sp. nov., isolated from coastal seawater in Qingdao.</title>
        <authorList>
            <person name="Zhang P."/>
        </authorList>
    </citation>
    <scope>NUCLEOTIDE SEQUENCE</scope>
    <source>
        <strain evidence="7">ZSDZ35</strain>
    </source>
</reference>
<comment type="caution">
    <text evidence="7">The sequence shown here is derived from an EMBL/GenBank/DDBJ whole genome shotgun (WGS) entry which is preliminary data.</text>
</comment>
<dbReference type="EMBL" id="JAJUBB010000002">
    <property type="protein sequence ID" value="MDD1780214.1"/>
    <property type="molecule type" value="Genomic_DNA"/>
</dbReference>
<organism evidence="7 8">
    <name type="scientific">Enterovibrio qingdaonensis</name>
    <dbReference type="NCBI Taxonomy" id="2899818"/>
    <lineage>
        <taxon>Bacteria</taxon>
        <taxon>Pseudomonadati</taxon>
        <taxon>Pseudomonadota</taxon>
        <taxon>Gammaproteobacteria</taxon>
        <taxon>Vibrionales</taxon>
        <taxon>Vibrionaceae</taxon>
        <taxon>Enterovibrio</taxon>
    </lineage>
</organism>